<gene>
    <name evidence="5" type="ORF">METEAL_30730</name>
</gene>
<dbReference type="GO" id="GO:0000160">
    <property type="term" value="P:phosphorelay signal transduction system"/>
    <property type="evidence" value="ECO:0007669"/>
    <property type="project" value="InterPro"/>
</dbReference>
<evidence type="ECO:0008006" key="7">
    <source>
        <dbReference type="Google" id="ProtNLM"/>
    </source>
</evidence>
<dbReference type="SMART" id="SM00448">
    <property type="entry name" value="REC"/>
    <property type="match status" value="1"/>
</dbReference>
<dbReference type="Proteomes" id="UP001238179">
    <property type="component" value="Chromosome"/>
</dbReference>
<proteinExistence type="predicted"/>
<dbReference type="InterPro" id="IPR013976">
    <property type="entry name" value="HDOD"/>
</dbReference>
<feature type="modified residue" description="4-aspartylphosphate" evidence="2">
    <location>
        <position position="56"/>
    </location>
</feature>
<dbReference type="InterPro" id="IPR011006">
    <property type="entry name" value="CheY-like_superfamily"/>
</dbReference>
<dbReference type="InterPro" id="IPR050595">
    <property type="entry name" value="Bact_response_regulator"/>
</dbReference>
<evidence type="ECO:0000256" key="2">
    <source>
        <dbReference type="PROSITE-ProRule" id="PRU00169"/>
    </source>
</evidence>
<accession>A0AA48GM92</accession>
<name>A0AA48GM92_9BACT</name>
<protein>
    <recommendedName>
        <fullName evidence="7">Response regulator</fullName>
    </recommendedName>
</protein>
<dbReference type="Gene3D" id="3.40.50.2300">
    <property type="match status" value="1"/>
</dbReference>
<dbReference type="PANTHER" id="PTHR44591">
    <property type="entry name" value="STRESS RESPONSE REGULATOR PROTEIN 1"/>
    <property type="match status" value="1"/>
</dbReference>
<dbReference type="PROSITE" id="PS50110">
    <property type="entry name" value="RESPONSE_REGULATORY"/>
    <property type="match status" value="1"/>
</dbReference>
<organism evidence="5 6">
    <name type="scientific">Mesoterricola silvestris</name>
    <dbReference type="NCBI Taxonomy" id="2927979"/>
    <lineage>
        <taxon>Bacteria</taxon>
        <taxon>Pseudomonadati</taxon>
        <taxon>Acidobacteriota</taxon>
        <taxon>Holophagae</taxon>
        <taxon>Holophagales</taxon>
        <taxon>Holophagaceae</taxon>
        <taxon>Mesoterricola</taxon>
    </lineage>
</organism>
<dbReference type="Gene3D" id="1.10.3210.10">
    <property type="entry name" value="Hypothetical protein af1432"/>
    <property type="match status" value="1"/>
</dbReference>
<dbReference type="PANTHER" id="PTHR44591:SF19">
    <property type="entry name" value="TWO-COMPONENT RESPONSE REGULATOR-RELATED"/>
    <property type="match status" value="1"/>
</dbReference>
<keyword evidence="1 2" id="KW-0597">Phosphoprotein</keyword>
<feature type="domain" description="HDOD" evidence="4">
    <location>
        <begin position="142"/>
        <end position="329"/>
    </location>
</feature>
<evidence type="ECO:0000256" key="1">
    <source>
        <dbReference type="ARBA" id="ARBA00022553"/>
    </source>
</evidence>
<keyword evidence="6" id="KW-1185">Reference proteome</keyword>
<evidence type="ECO:0000313" key="5">
    <source>
        <dbReference type="EMBL" id="BDU73899.1"/>
    </source>
</evidence>
<evidence type="ECO:0000259" key="3">
    <source>
        <dbReference type="PROSITE" id="PS50110"/>
    </source>
</evidence>
<dbReference type="AlphaFoldDB" id="A0AA48GM92"/>
<dbReference type="Pfam" id="PF00072">
    <property type="entry name" value="Response_reg"/>
    <property type="match status" value="1"/>
</dbReference>
<dbReference type="Pfam" id="PF08668">
    <property type="entry name" value="HDOD"/>
    <property type="match status" value="1"/>
</dbReference>
<dbReference type="PROSITE" id="PS51833">
    <property type="entry name" value="HDOD"/>
    <property type="match status" value="1"/>
</dbReference>
<dbReference type="SUPFAM" id="SSF109604">
    <property type="entry name" value="HD-domain/PDEase-like"/>
    <property type="match status" value="1"/>
</dbReference>
<reference evidence="6" key="1">
    <citation type="journal article" date="2023" name="Int. J. Syst. Evol. Microbiol.">
        <title>Mesoterricola silvestris gen. nov., sp. nov., Mesoterricola sediminis sp. nov., Geothrix oryzae sp. nov., Geothrix edaphica sp. nov., Geothrix rubra sp. nov., and Geothrix limicola sp. nov., six novel members of Acidobacteriota isolated from soils.</title>
        <authorList>
            <person name="Itoh H."/>
            <person name="Sugisawa Y."/>
            <person name="Mise K."/>
            <person name="Xu Z."/>
            <person name="Kuniyasu M."/>
            <person name="Ushijima N."/>
            <person name="Kawano K."/>
            <person name="Kobayashi E."/>
            <person name="Shiratori Y."/>
            <person name="Masuda Y."/>
            <person name="Senoo K."/>
        </authorList>
    </citation>
    <scope>NUCLEOTIDE SEQUENCE [LARGE SCALE GENOMIC DNA]</scope>
    <source>
        <strain evidence="6">W79</strain>
    </source>
</reference>
<sequence length="359" mass="38383">MARMRILLVDDQQLILLGLERMLRRMRNLWEVVAAESGRKALELLEVQPFDVLVTDLNMPGYSGVQLLEWGREHHPEMIRIVLSGHQETAMLHGAARLAHRFLTKPSEPGLLLATLVQVSEARDLGQADAALFGTVTGMGQLPGSPVTAHRVRRYLEDPSVPAATLGALVCQDPGLSAKVLQLVNSAFYGPPRATVDPWEAAQLLGREELADLLCDPAPPDAEARLKPLRESHLRAARLALAITRAEGAPAPVQDLAYCGGLLSAVGPMILALARPGTEGQDGPGISRLYLALLGLPAPLLDLVGNLETPGRAQLADPLAMAAVHVAAGLGDDGFLAGAGLLNRVPGWRNLEPAEREFP</sequence>
<evidence type="ECO:0000313" key="6">
    <source>
        <dbReference type="Proteomes" id="UP001238179"/>
    </source>
</evidence>
<dbReference type="InterPro" id="IPR001789">
    <property type="entry name" value="Sig_transdc_resp-reg_receiver"/>
</dbReference>
<dbReference type="KEGG" id="msil:METEAL_30730"/>
<dbReference type="SUPFAM" id="SSF52172">
    <property type="entry name" value="CheY-like"/>
    <property type="match status" value="1"/>
</dbReference>
<feature type="domain" description="Response regulatory" evidence="3">
    <location>
        <begin position="5"/>
        <end position="120"/>
    </location>
</feature>
<dbReference type="EMBL" id="AP027080">
    <property type="protein sequence ID" value="BDU73899.1"/>
    <property type="molecule type" value="Genomic_DNA"/>
</dbReference>
<evidence type="ECO:0000259" key="4">
    <source>
        <dbReference type="PROSITE" id="PS51833"/>
    </source>
</evidence>